<name>A0A8S4BWS2_9TELE</name>
<dbReference type="OrthoDB" id="9449056at2759"/>
<protein>
    <submittedName>
        <fullName evidence="4">(Atlantic silverside) hypothetical protein</fullName>
    </submittedName>
</protein>
<sequence>MKLLLISMLLLLLCSAQVLALRCYTCEGEGDDICKTETDCPASSQYCKTVQHGDQLSRTCEEFCAEDYFTTCCEEDMC</sequence>
<evidence type="ECO:0000313" key="5">
    <source>
        <dbReference type="Proteomes" id="UP000677803"/>
    </source>
</evidence>
<keyword evidence="5" id="KW-1185">Reference proteome</keyword>
<organism evidence="4 5">
    <name type="scientific">Menidia menidia</name>
    <name type="common">Atlantic silverside</name>
    <dbReference type="NCBI Taxonomy" id="238744"/>
    <lineage>
        <taxon>Eukaryota</taxon>
        <taxon>Metazoa</taxon>
        <taxon>Chordata</taxon>
        <taxon>Craniata</taxon>
        <taxon>Vertebrata</taxon>
        <taxon>Euteleostomi</taxon>
        <taxon>Actinopterygii</taxon>
        <taxon>Neopterygii</taxon>
        <taxon>Teleostei</taxon>
        <taxon>Neoteleostei</taxon>
        <taxon>Acanthomorphata</taxon>
        <taxon>Ovalentaria</taxon>
        <taxon>Atherinomorphae</taxon>
        <taxon>Atheriniformes</taxon>
        <taxon>Atherinopsidae</taxon>
        <taxon>Menidiinae</taxon>
        <taxon>Menidia</taxon>
    </lineage>
</organism>
<feature type="chain" id="PRO_5035877770" evidence="2">
    <location>
        <begin position="21"/>
        <end position="78"/>
    </location>
</feature>
<reference evidence="4" key="1">
    <citation type="submission" date="2021-05" db="EMBL/GenBank/DDBJ databases">
        <authorList>
            <person name="Tigano A."/>
        </authorList>
    </citation>
    <scope>NUCLEOTIDE SEQUENCE</scope>
</reference>
<dbReference type="Proteomes" id="UP000677803">
    <property type="component" value="Unassembled WGS sequence"/>
</dbReference>
<evidence type="ECO:0000313" key="4">
    <source>
        <dbReference type="EMBL" id="CAG6006338.1"/>
    </source>
</evidence>
<keyword evidence="1 2" id="KW-0732">Signal</keyword>
<gene>
    <name evidence="4" type="ORF">MMEN_LOCUS18639</name>
</gene>
<dbReference type="PROSITE" id="PS00983">
    <property type="entry name" value="LY6_UPAR"/>
    <property type="match status" value="1"/>
</dbReference>
<feature type="domain" description="Snake toxin/toxin-like" evidence="3">
    <location>
        <begin position="21"/>
        <end position="78"/>
    </location>
</feature>
<dbReference type="SUPFAM" id="SSF57302">
    <property type="entry name" value="Snake toxin-like"/>
    <property type="match status" value="1"/>
</dbReference>
<dbReference type="AlphaFoldDB" id="A0A8S4BWS2"/>
<evidence type="ECO:0000256" key="2">
    <source>
        <dbReference type="SAM" id="SignalP"/>
    </source>
</evidence>
<evidence type="ECO:0000259" key="3">
    <source>
        <dbReference type="Pfam" id="PF00087"/>
    </source>
</evidence>
<comment type="caution">
    <text evidence="4">The sequence shown here is derived from an EMBL/GenBank/DDBJ whole genome shotgun (WGS) entry which is preliminary data.</text>
</comment>
<accession>A0A8S4BWS2</accession>
<feature type="signal peptide" evidence="2">
    <location>
        <begin position="1"/>
        <end position="20"/>
    </location>
</feature>
<dbReference type="EMBL" id="CAJRST010037777">
    <property type="protein sequence ID" value="CAG6006338.1"/>
    <property type="molecule type" value="Genomic_DNA"/>
</dbReference>
<dbReference type="InterPro" id="IPR035076">
    <property type="entry name" value="Toxin/TOLIP"/>
</dbReference>
<dbReference type="InterPro" id="IPR018363">
    <property type="entry name" value="CD59_antigen_CS"/>
</dbReference>
<dbReference type="Pfam" id="PF00087">
    <property type="entry name" value="Toxin_TOLIP"/>
    <property type="match status" value="1"/>
</dbReference>
<dbReference type="InterPro" id="IPR045860">
    <property type="entry name" value="Snake_toxin-like_sf"/>
</dbReference>
<evidence type="ECO:0000256" key="1">
    <source>
        <dbReference type="ARBA" id="ARBA00022729"/>
    </source>
</evidence>
<proteinExistence type="predicted"/>